<accession>A0ABN7SER5</accession>
<protein>
    <submittedName>
        <fullName evidence="1">Oidioi.mRNA.OKI2018_I69.XSR.g14427.t1.cds</fullName>
    </submittedName>
</protein>
<evidence type="ECO:0000313" key="2">
    <source>
        <dbReference type="Proteomes" id="UP001158576"/>
    </source>
</evidence>
<dbReference type="EMBL" id="OU015569">
    <property type="protein sequence ID" value="CAG5095988.1"/>
    <property type="molecule type" value="Genomic_DNA"/>
</dbReference>
<gene>
    <name evidence="1" type="ORF">OKIOD_LOCUS5985</name>
</gene>
<reference evidence="1 2" key="1">
    <citation type="submission" date="2021-04" db="EMBL/GenBank/DDBJ databases">
        <authorList>
            <person name="Bliznina A."/>
        </authorList>
    </citation>
    <scope>NUCLEOTIDE SEQUENCE [LARGE SCALE GENOMIC DNA]</scope>
</reference>
<keyword evidence="2" id="KW-1185">Reference proteome</keyword>
<sequence length="122" mass="14049">MATTDNRGLDQWSNLPALLFFSSSSRKVTELDDDPGKFFFKISISTIEQPYYSGLDFETTVVDIEDDDFLHSRIHAKFIKTSTGQWKSEYRELSPPKEEVSYILINLVRCTGCDRYSYPVST</sequence>
<evidence type="ECO:0000313" key="1">
    <source>
        <dbReference type="EMBL" id="CAG5095988.1"/>
    </source>
</evidence>
<dbReference type="Proteomes" id="UP001158576">
    <property type="component" value="Chromosome XSR"/>
</dbReference>
<proteinExistence type="predicted"/>
<organism evidence="1 2">
    <name type="scientific">Oikopleura dioica</name>
    <name type="common">Tunicate</name>
    <dbReference type="NCBI Taxonomy" id="34765"/>
    <lineage>
        <taxon>Eukaryota</taxon>
        <taxon>Metazoa</taxon>
        <taxon>Chordata</taxon>
        <taxon>Tunicata</taxon>
        <taxon>Appendicularia</taxon>
        <taxon>Copelata</taxon>
        <taxon>Oikopleuridae</taxon>
        <taxon>Oikopleura</taxon>
    </lineage>
</organism>
<name>A0ABN7SER5_OIKDI</name>